<dbReference type="Proteomes" id="UP000078542">
    <property type="component" value="Unassembled WGS sequence"/>
</dbReference>
<evidence type="ECO:0000313" key="3">
    <source>
        <dbReference type="Proteomes" id="UP000078542"/>
    </source>
</evidence>
<name>A0A151ICS6_9HYME</name>
<protein>
    <submittedName>
        <fullName evidence="2">Uncharacterized protein</fullName>
    </submittedName>
</protein>
<dbReference type="AlphaFoldDB" id="A0A151ICS6"/>
<feature type="compositionally biased region" description="Basic and acidic residues" evidence="1">
    <location>
        <begin position="56"/>
        <end position="85"/>
    </location>
</feature>
<feature type="compositionally biased region" description="Basic and acidic residues" evidence="1">
    <location>
        <begin position="31"/>
        <end position="41"/>
    </location>
</feature>
<gene>
    <name evidence="2" type="ORF">ALC62_11064</name>
</gene>
<dbReference type="EMBL" id="KQ978002">
    <property type="protein sequence ID" value="KYM98214.1"/>
    <property type="molecule type" value="Genomic_DNA"/>
</dbReference>
<keyword evidence="3" id="KW-1185">Reference proteome</keyword>
<sequence length="163" mass="17846">MQVVADRGREGVAVGGNGGEDEASRGVEGVDGERERERERGGGGGIHTAVGRSARKGRDEAGTSGAKREAPDKLERKEELKDETGRKMAVDFEIGTVARKHLCGIEIRNWFKVDFFPPTPLYRRYQRSDDNSGDPDPAGRGAAAILFNEDFPTKGNEECNVRR</sequence>
<feature type="compositionally biased region" description="Basic and acidic residues" evidence="1">
    <location>
        <begin position="1"/>
        <end position="10"/>
    </location>
</feature>
<evidence type="ECO:0000313" key="2">
    <source>
        <dbReference type="EMBL" id="KYM98214.1"/>
    </source>
</evidence>
<evidence type="ECO:0000256" key="1">
    <source>
        <dbReference type="SAM" id="MobiDB-lite"/>
    </source>
</evidence>
<feature type="region of interest" description="Disordered" evidence="1">
    <location>
        <begin position="1"/>
        <end position="85"/>
    </location>
</feature>
<reference evidence="2 3" key="1">
    <citation type="submission" date="2016-03" db="EMBL/GenBank/DDBJ databases">
        <title>Cyphomyrmex costatus WGS genome.</title>
        <authorList>
            <person name="Nygaard S."/>
            <person name="Hu H."/>
            <person name="Boomsma J."/>
            <person name="Zhang G."/>
        </authorList>
    </citation>
    <scope>NUCLEOTIDE SEQUENCE [LARGE SCALE GENOMIC DNA]</scope>
    <source>
        <strain evidence="2">MS0001</strain>
        <tissue evidence="2">Whole body</tissue>
    </source>
</reference>
<proteinExistence type="predicted"/>
<accession>A0A151ICS6</accession>
<organism evidence="2 3">
    <name type="scientific">Cyphomyrmex costatus</name>
    <dbReference type="NCBI Taxonomy" id="456900"/>
    <lineage>
        <taxon>Eukaryota</taxon>
        <taxon>Metazoa</taxon>
        <taxon>Ecdysozoa</taxon>
        <taxon>Arthropoda</taxon>
        <taxon>Hexapoda</taxon>
        <taxon>Insecta</taxon>
        <taxon>Pterygota</taxon>
        <taxon>Neoptera</taxon>
        <taxon>Endopterygota</taxon>
        <taxon>Hymenoptera</taxon>
        <taxon>Apocrita</taxon>
        <taxon>Aculeata</taxon>
        <taxon>Formicoidea</taxon>
        <taxon>Formicidae</taxon>
        <taxon>Myrmicinae</taxon>
        <taxon>Cyphomyrmex</taxon>
    </lineage>
</organism>